<dbReference type="GO" id="GO:0006635">
    <property type="term" value="P:fatty acid beta-oxidation"/>
    <property type="evidence" value="ECO:0007669"/>
    <property type="project" value="TreeGrafter"/>
</dbReference>
<dbReference type="PANTHER" id="PTHR11941">
    <property type="entry name" value="ENOYL-COA HYDRATASE-RELATED"/>
    <property type="match status" value="1"/>
</dbReference>
<dbReference type="SUPFAM" id="SSF52096">
    <property type="entry name" value="ClpP/crotonase"/>
    <property type="match status" value="1"/>
</dbReference>
<dbReference type="InterPro" id="IPR001753">
    <property type="entry name" value="Enoyl-CoA_hydra/iso"/>
</dbReference>
<comment type="similarity">
    <text evidence="1 3">Belongs to the enoyl-CoA hydratase/isomerase family.</text>
</comment>
<protein>
    <submittedName>
        <fullName evidence="4">Enoyl-CoA hydratase/isomerase family protein</fullName>
    </submittedName>
</protein>
<name>A0A7C2W8Z4_9BACT</name>
<dbReference type="Gene3D" id="1.10.12.10">
    <property type="entry name" value="Lyase 2-enoyl-coa Hydratase, Chain A, domain 2"/>
    <property type="match status" value="1"/>
</dbReference>
<dbReference type="InterPro" id="IPR018376">
    <property type="entry name" value="Enoyl-CoA_hyd/isom_CS"/>
</dbReference>
<evidence type="ECO:0000313" key="4">
    <source>
        <dbReference type="EMBL" id="HEX71069.1"/>
    </source>
</evidence>
<dbReference type="FunFam" id="3.90.226.10:FF:000009">
    <property type="entry name" value="Carnitinyl-CoA dehydratase"/>
    <property type="match status" value="1"/>
</dbReference>
<organism evidence="4">
    <name type="scientific">Thermorudis sp</name>
    <dbReference type="NCBI Taxonomy" id="1969470"/>
    <lineage>
        <taxon>Bacteria</taxon>
        <taxon>Pseudomonadati</taxon>
        <taxon>Thermomicrobiota</taxon>
        <taxon>Thermomicrobia</taxon>
        <taxon>Thermomicrobia incertae sedis</taxon>
        <taxon>Thermorudis</taxon>
    </lineage>
</organism>
<dbReference type="GO" id="GO:0016853">
    <property type="term" value="F:isomerase activity"/>
    <property type="evidence" value="ECO:0007669"/>
    <property type="project" value="UniProtKB-KW"/>
</dbReference>
<dbReference type="InterPro" id="IPR014748">
    <property type="entry name" value="Enoyl-CoA_hydra_C"/>
</dbReference>
<dbReference type="AlphaFoldDB" id="A0A7C2W8Z4"/>
<comment type="caution">
    <text evidence="4">The sequence shown here is derived from an EMBL/GenBank/DDBJ whole genome shotgun (WGS) entry which is preliminary data.</text>
</comment>
<evidence type="ECO:0000256" key="1">
    <source>
        <dbReference type="ARBA" id="ARBA00005254"/>
    </source>
</evidence>
<dbReference type="Pfam" id="PF00378">
    <property type="entry name" value="ECH_1"/>
    <property type="match status" value="1"/>
</dbReference>
<dbReference type="EMBL" id="DSID01000565">
    <property type="protein sequence ID" value="HEX71069.1"/>
    <property type="molecule type" value="Genomic_DNA"/>
</dbReference>
<dbReference type="Gene3D" id="3.90.226.10">
    <property type="entry name" value="2-enoyl-CoA Hydratase, Chain A, domain 1"/>
    <property type="match status" value="1"/>
</dbReference>
<keyword evidence="4" id="KW-0413">Isomerase</keyword>
<proteinExistence type="inferred from homology"/>
<gene>
    <name evidence="4" type="ORF">ENP13_07475</name>
</gene>
<evidence type="ECO:0000256" key="3">
    <source>
        <dbReference type="RuleBase" id="RU003707"/>
    </source>
</evidence>
<dbReference type="PANTHER" id="PTHR11941:SF54">
    <property type="entry name" value="ENOYL-COA HYDRATASE, MITOCHONDRIAL"/>
    <property type="match status" value="1"/>
</dbReference>
<keyword evidence="2" id="KW-0456">Lyase</keyword>
<evidence type="ECO:0000256" key="2">
    <source>
        <dbReference type="ARBA" id="ARBA00023239"/>
    </source>
</evidence>
<sequence length="260" mass="28042">MSAQPPVLLTIEQGIATITLNRPQALNAIDRELARSLREAAEAIAADDSVRAVLLRGGERAFSTGADLRERLAMTPDELREHTRLIREAAEAMAALPMPALALIRGYCLAGGAELALACDLRFADTTARIGFPEVRRGIFPGAGGMLRLPRLVGPARAADLILSGRVVDADEALRIGLVDRVVPPEELERVAAEYLDLVAGNAPLAVRAAKAALRHAFDADQARAARLIEQLRASLDDTDDYREGLRAFAEGRVPRFRGR</sequence>
<dbReference type="PROSITE" id="PS00166">
    <property type="entry name" value="ENOYL_COA_HYDRATASE"/>
    <property type="match status" value="1"/>
</dbReference>
<reference evidence="4" key="1">
    <citation type="journal article" date="2020" name="mSystems">
        <title>Genome- and Community-Level Interaction Insights into Carbon Utilization and Element Cycling Functions of Hydrothermarchaeota in Hydrothermal Sediment.</title>
        <authorList>
            <person name="Zhou Z."/>
            <person name="Liu Y."/>
            <person name="Xu W."/>
            <person name="Pan J."/>
            <person name="Luo Z.H."/>
            <person name="Li M."/>
        </authorList>
    </citation>
    <scope>NUCLEOTIDE SEQUENCE [LARGE SCALE GENOMIC DNA]</scope>
    <source>
        <strain evidence="4">SpSt-192</strain>
    </source>
</reference>
<dbReference type="InterPro" id="IPR029045">
    <property type="entry name" value="ClpP/crotonase-like_dom_sf"/>
</dbReference>
<dbReference type="GO" id="GO:0016829">
    <property type="term" value="F:lyase activity"/>
    <property type="evidence" value="ECO:0007669"/>
    <property type="project" value="UniProtKB-KW"/>
</dbReference>
<accession>A0A7C2W8Z4</accession>
<dbReference type="CDD" id="cd06558">
    <property type="entry name" value="crotonase-like"/>
    <property type="match status" value="1"/>
</dbReference>